<comment type="cofactor">
    <cofactor evidence="1">
        <name>FAD</name>
        <dbReference type="ChEBI" id="CHEBI:57692"/>
    </cofactor>
</comment>
<keyword evidence="4" id="KW-0274">FAD</keyword>
<gene>
    <name evidence="7" type="primary">yvdP_1</name>
    <name evidence="7" type="ORF">Mterra_02861</name>
</gene>
<evidence type="ECO:0000313" key="8">
    <source>
        <dbReference type="Proteomes" id="UP000265715"/>
    </source>
</evidence>
<dbReference type="GO" id="GO:0016491">
    <property type="term" value="F:oxidoreductase activity"/>
    <property type="evidence" value="ECO:0007669"/>
    <property type="project" value="UniProtKB-KW"/>
</dbReference>
<dbReference type="Gene3D" id="3.40.462.20">
    <property type="match status" value="1"/>
</dbReference>
<comment type="caution">
    <text evidence="7">The sequence shown here is derived from an EMBL/GenBank/DDBJ whole genome shotgun (WGS) entry which is preliminary data.</text>
</comment>
<dbReference type="EC" id="1.21.-.-" evidence="7"/>
<dbReference type="InterPro" id="IPR016166">
    <property type="entry name" value="FAD-bd_PCMH"/>
</dbReference>
<evidence type="ECO:0000256" key="2">
    <source>
        <dbReference type="ARBA" id="ARBA00005466"/>
    </source>
</evidence>
<evidence type="ECO:0000256" key="5">
    <source>
        <dbReference type="ARBA" id="ARBA00023002"/>
    </source>
</evidence>
<dbReference type="Pfam" id="PF08031">
    <property type="entry name" value="BBE"/>
    <property type="match status" value="1"/>
</dbReference>
<dbReference type="InterPro" id="IPR050416">
    <property type="entry name" value="FAD-linked_Oxidoreductase"/>
</dbReference>
<dbReference type="Proteomes" id="UP000265715">
    <property type="component" value="Unassembled WGS sequence"/>
</dbReference>
<dbReference type="InterPro" id="IPR036318">
    <property type="entry name" value="FAD-bd_PCMH-like_sf"/>
</dbReference>
<accession>A0A399EFQ9</accession>
<evidence type="ECO:0000313" key="7">
    <source>
        <dbReference type="EMBL" id="RIH81989.1"/>
    </source>
</evidence>
<proteinExistence type="inferred from homology"/>
<keyword evidence="3" id="KW-0285">Flavoprotein</keyword>
<dbReference type="AlphaFoldDB" id="A0A399EFQ9"/>
<protein>
    <submittedName>
        <fullName evidence="7">Putative FAD-linked oxidoreductase YvdP</fullName>
        <ecNumber evidence="7">1.21.-.-</ecNumber>
    </submittedName>
</protein>
<evidence type="ECO:0000259" key="6">
    <source>
        <dbReference type="PROSITE" id="PS51387"/>
    </source>
</evidence>
<dbReference type="EMBL" id="QXDL01000139">
    <property type="protein sequence ID" value="RIH81989.1"/>
    <property type="molecule type" value="Genomic_DNA"/>
</dbReference>
<dbReference type="OrthoDB" id="545125at2"/>
<comment type="similarity">
    <text evidence="2">Belongs to the oxygen-dependent FAD-linked oxidoreductase family.</text>
</comment>
<organism evidence="7 8">
    <name type="scientific">Calidithermus terrae</name>
    <dbReference type="NCBI Taxonomy" id="1408545"/>
    <lineage>
        <taxon>Bacteria</taxon>
        <taxon>Thermotogati</taxon>
        <taxon>Deinococcota</taxon>
        <taxon>Deinococci</taxon>
        <taxon>Thermales</taxon>
        <taxon>Thermaceae</taxon>
        <taxon>Calidithermus</taxon>
    </lineage>
</organism>
<keyword evidence="8" id="KW-1185">Reference proteome</keyword>
<sequence>MAQIKLTGRVVYPGDFGWDDARKGFNQRFDVQPKAVVFCQNARDVANAVLWARENGVPFRARSGRHSYEGYSLVQDGLVIDLSDLDNVSVNREQRIAQIGAGIHMLELSEWLGQVNVTLPLATGPTVGLAGLTLGGGFGLTSRKYGLTCDNLIGLELVDAEGKVRIASEFRHPDLFWACKGGGGGNFGVVTRFFFRVHPVSFAVAFMAQWDWSQFEAVVAAWQDWAWGVDDDVSTALQLTVTKTVKLYGLYTPDDPADLPKAQQLLAPLLQAVPPPNLPGNPTVQPLPFNVATRLFYGEGGKSVNPEDPVWDVIVHDDQQIYKSTSAAALEPFSAEAIGILKHYLENVPPLEQPPVQPSMVQLLGGGGRAAQIDPASSAVHLRQARFIVQYDGFWAAPADGQETIDWIRDFRNALLPHTAGAYVNYVDSNIPDPLQAYYGPNLPRLVEVKRKYDPHNVFNFPQSIPVSLPQVEA</sequence>
<evidence type="ECO:0000256" key="4">
    <source>
        <dbReference type="ARBA" id="ARBA00022827"/>
    </source>
</evidence>
<dbReference type="InterPro" id="IPR012951">
    <property type="entry name" value="BBE"/>
</dbReference>
<dbReference type="GO" id="GO:0071949">
    <property type="term" value="F:FAD binding"/>
    <property type="evidence" value="ECO:0007669"/>
    <property type="project" value="InterPro"/>
</dbReference>
<reference evidence="7 8" key="1">
    <citation type="submission" date="2018-08" db="EMBL/GenBank/DDBJ databases">
        <title>Meiothermus terrae DSM 26712 genome sequencing project.</title>
        <authorList>
            <person name="Da Costa M.S."/>
            <person name="Albuquerque L."/>
            <person name="Raposo P."/>
            <person name="Froufe H.J.C."/>
            <person name="Barroso C.S."/>
            <person name="Egas C."/>
        </authorList>
    </citation>
    <scope>NUCLEOTIDE SEQUENCE [LARGE SCALE GENOMIC DNA]</scope>
    <source>
        <strain evidence="7 8">DSM 26712</strain>
    </source>
</reference>
<dbReference type="PANTHER" id="PTHR42973:SF39">
    <property type="entry name" value="FAD-BINDING PCMH-TYPE DOMAIN-CONTAINING PROTEIN"/>
    <property type="match status" value="1"/>
</dbReference>
<evidence type="ECO:0000256" key="1">
    <source>
        <dbReference type="ARBA" id="ARBA00001974"/>
    </source>
</evidence>
<keyword evidence="5 7" id="KW-0560">Oxidoreductase</keyword>
<dbReference type="SUPFAM" id="SSF56176">
    <property type="entry name" value="FAD-binding/transporter-associated domain-like"/>
    <property type="match status" value="1"/>
</dbReference>
<dbReference type="Gene3D" id="3.30.465.10">
    <property type="match status" value="1"/>
</dbReference>
<dbReference type="PANTHER" id="PTHR42973">
    <property type="entry name" value="BINDING OXIDOREDUCTASE, PUTATIVE (AFU_ORTHOLOGUE AFUA_1G17690)-RELATED"/>
    <property type="match status" value="1"/>
</dbReference>
<feature type="domain" description="FAD-binding PCMH-type" evidence="6">
    <location>
        <begin position="29"/>
        <end position="200"/>
    </location>
</feature>
<dbReference type="RefSeq" id="WP_147372813.1">
    <property type="nucleotide sequence ID" value="NZ_QXDL01000139.1"/>
</dbReference>
<dbReference type="InterPro" id="IPR006094">
    <property type="entry name" value="Oxid_FAD_bind_N"/>
</dbReference>
<name>A0A399EFQ9_9DEIN</name>
<dbReference type="PROSITE" id="PS51387">
    <property type="entry name" value="FAD_PCMH"/>
    <property type="match status" value="1"/>
</dbReference>
<dbReference type="InterPro" id="IPR016169">
    <property type="entry name" value="FAD-bd_PCMH_sub2"/>
</dbReference>
<dbReference type="Pfam" id="PF01565">
    <property type="entry name" value="FAD_binding_4"/>
    <property type="match status" value="1"/>
</dbReference>
<evidence type="ECO:0000256" key="3">
    <source>
        <dbReference type="ARBA" id="ARBA00022630"/>
    </source>
</evidence>